<dbReference type="Pfam" id="PF17189">
    <property type="entry name" value="Glyco_hydro_30C"/>
    <property type="match status" value="1"/>
</dbReference>
<feature type="domain" description="Glycosyl hydrolase family 30 TIM-barrel" evidence="5">
    <location>
        <begin position="300"/>
        <end position="565"/>
    </location>
</feature>
<comment type="caution">
    <text evidence="7">The sequence shown here is derived from an EMBL/GenBank/DDBJ whole genome shotgun (WGS) entry which is preliminary data.</text>
</comment>
<keyword evidence="3 4" id="KW-0378">Hydrolase</keyword>
<name>A0A087E7W7_9BIFI</name>
<evidence type="ECO:0000256" key="1">
    <source>
        <dbReference type="ARBA" id="ARBA00005382"/>
    </source>
</evidence>
<dbReference type="EMBL" id="JGZR01000006">
    <property type="protein sequence ID" value="KFJ03868.1"/>
    <property type="molecule type" value="Genomic_DNA"/>
</dbReference>
<dbReference type="eggNOG" id="COG5520">
    <property type="taxonomic scope" value="Bacteria"/>
</dbReference>
<dbReference type="GO" id="GO:0006680">
    <property type="term" value="P:glucosylceramide catabolic process"/>
    <property type="evidence" value="ECO:0007669"/>
    <property type="project" value="TreeGrafter"/>
</dbReference>
<evidence type="ECO:0000256" key="3">
    <source>
        <dbReference type="ARBA" id="ARBA00022801"/>
    </source>
</evidence>
<evidence type="ECO:0000256" key="4">
    <source>
        <dbReference type="RuleBase" id="RU361188"/>
    </source>
</evidence>
<dbReference type="InterPro" id="IPR033452">
    <property type="entry name" value="GH30_C"/>
</dbReference>
<dbReference type="Proteomes" id="UP000029055">
    <property type="component" value="Unassembled WGS sequence"/>
</dbReference>
<evidence type="ECO:0000313" key="7">
    <source>
        <dbReference type="EMBL" id="KFJ03868.1"/>
    </source>
</evidence>
<evidence type="ECO:0000259" key="5">
    <source>
        <dbReference type="Pfam" id="PF02055"/>
    </source>
</evidence>
<keyword evidence="2" id="KW-0732">Signal</keyword>
<dbReference type="GO" id="GO:0004348">
    <property type="term" value="F:glucosylceramidase activity"/>
    <property type="evidence" value="ECO:0007669"/>
    <property type="project" value="InterPro"/>
</dbReference>
<comment type="similarity">
    <text evidence="1 4">Belongs to the glycosyl hydrolase 30 family.</text>
</comment>
<dbReference type="SUPFAM" id="SSF51445">
    <property type="entry name" value="(Trans)glycosidases"/>
    <property type="match status" value="2"/>
</dbReference>
<dbReference type="PANTHER" id="PTHR11069">
    <property type="entry name" value="GLUCOSYLCERAMIDASE"/>
    <property type="match status" value="1"/>
</dbReference>
<organism evidence="7 8">
    <name type="scientific">Bifidobacterium subtile</name>
    <dbReference type="NCBI Taxonomy" id="77635"/>
    <lineage>
        <taxon>Bacteria</taxon>
        <taxon>Bacillati</taxon>
        <taxon>Actinomycetota</taxon>
        <taxon>Actinomycetes</taxon>
        <taxon>Bifidobacteriales</taxon>
        <taxon>Bifidobacteriaceae</taxon>
        <taxon>Bifidobacterium</taxon>
    </lineage>
</organism>
<dbReference type="InterPro" id="IPR001139">
    <property type="entry name" value="Glyco_hydro_30"/>
</dbReference>
<dbReference type="Pfam" id="PF02055">
    <property type="entry name" value="Glyco_hydro_30"/>
    <property type="match status" value="1"/>
</dbReference>
<protein>
    <submittedName>
        <fullName evidence="7">Glucan endo-1,6-beta-glucosidase</fullName>
        <ecNumber evidence="7">3.2.1.75</ecNumber>
    </submittedName>
</protein>
<dbReference type="STRING" id="77635.BISU_0344"/>
<dbReference type="AlphaFoldDB" id="A0A087E7W7"/>
<gene>
    <name evidence="7" type="ORF">BISU_0344</name>
</gene>
<evidence type="ECO:0000313" key="8">
    <source>
        <dbReference type="Proteomes" id="UP000029055"/>
    </source>
</evidence>
<dbReference type="Gene3D" id="3.20.20.80">
    <property type="entry name" value="Glycosidases"/>
    <property type="match status" value="1"/>
</dbReference>
<feature type="domain" description="Glycosyl hydrolase family 30 beta sandwich" evidence="6">
    <location>
        <begin position="568"/>
        <end position="630"/>
    </location>
</feature>
<reference evidence="7 8" key="1">
    <citation type="submission" date="2014-03" db="EMBL/GenBank/DDBJ databases">
        <title>Genomics of Bifidobacteria.</title>
        <authorList>
            <person name="Ventura M."/>
            <person name="Milani C."/>
            <person name="Lugli G.A."/>
        </authorList>
    </citation>
    <scope>NUCLEOTIDE SEQUENCE [LARGE SCALE GENOMIC DNA]</scope>
    <source>
        <strain evidence="7 8">LMG 11597</strain>
    </source>
</reference>
<evidence type="ECO:0000259" key="6">
    <source>
        <dbReference type="Pfam" id="PF17189"/>
    </source>
</evidence>
<dbReference type="InterPro" id="IPR017853">
    <property type="entry name" value="GH"/>
</dbReference>
<accession>A0A087E7W7</accession>
<dbReference type="InterPro" id="IPR033453">
    <property type="entry name" value="Glyco_hydro_30_TIM-barrel"/>
</dbReference>
<keyword evidence="8" id="KW-1185">Reference proteome</keyword>
<evidence type="ECO:0000256" key="2">
    <source>
        <dbReference type="ARBA" id="ARBA00022729"/>
    </source>
</evidence>
<proteinExistence type="inferred from homology"/>
<dbReference type="EC" id="3.2.1.75" evidence="7"/>
<dbReference type="PANTHER" id="PTHR11069:SF23">
    <property type="entry name" value="LYSOSOMAL ACID GLUCOSYLCERAMIDASE"/>
    <property type="match status" value="1"/>
</dbReference>
<sequence length="634" mass="70743">MFGETERRQLCAAICLIDENRVAGTAFTQCEHTRTVDMRSYAWAMNGMRMVVTQARDDDSGLLRCMEEIEVLGEAAQPSGTKLTHSEACRAGTLGKKIEPEPELRLAEPGACGQKAPEMGTVDSARSAMPSAEQVTMPKVAPDSSTIYTSHGVPMNSLPRIVVDAANLRQRIDGFGASITEATADLWAHVVAEPDQMIRDLFDPVEGIGLSMLRQPIGPSDHVTRPYSFVRRWPDRRLRSLQFGPEEQRILPMLLAAQAASLQGAEQGDGRPLDARLDTSRTVMRAAAQDITRNAQRDAAPQQRQGLRTIASPWSAPWWMKTNLSVLGQNRKWPHRVGRLRRSYYDAYARYLTAFVRLYRDYGLDVFGLTPVNEPDNAQAIWPSMAMSPEEQAAFIADHLAPRLHAEGLDEVNIMGWDHNYSTERYPDGAFVKKLYAHDDALRAVAGSAWHYYGGASSTMSRIHERWPSKGIWVTEASGGDWGPRNWEAALLRMSSRVIAMLRNWAQCVVLWNVALDTSGGPDYYYLRHDRQHSHNRGLLTVDRMNGSVTKNADYYVIGHFSRFVPIGSQCVGSAASRDMPHVQHVAFLTPDNRLVLVANNSDAAPRRIAVQDGDTLRPVELPPRSLSTLVWER</sequence>
<dbReference type="GO" id="GO:0046557">
    <property type="term" value="F:glucan endo-1,6-beta-glucosidase activity"/>
    <property type="evidence" value="ECO:0007669"/>
    <property type="project" value="UniProtKB-EC"/>
</dbReference>
<keyword evidence="4 7" id="KW-0326">Glycosidase</keyword>
<dbReference type="GO" id="GO:0016020">
    <property type="term" value="C:membrane"/>
    <property type="evidence" value="ECO:0007669"/>
    <property type="project" value="GOC"/>
</dbReference>